<evidence type="ECO:0000256" key="3">
    <source>
        <dbReference type="ARBA" id="ARBA00022692"/>
    </source>
</evidence>
<name>A0A5B2X3Q9_9PSEU</name>
<dbReference type="InterPro" id="IPR000620">
    <property type="entry name" value="EamA_dom"/>
</dbReference>
<keyword evidence="5 6" id="KW-0472">Membrane</keyword>
<feature type="transmembrane region" description="Helical" evidence="6">
    <location>
        <begin position="137"/>
        <end position="156"/>
    </location>
</feature>
<accession>A0A5B2X3Q9</accession>
<feature type="transmembrane region" description="Helical" evidence="6">
    <location>
        <begin position="200"/>
        <end position="222"/>
    </location>
</feature>
<dbReference type="EMBL" id="VUOB01000043">
    <property type="protein sequence ID" value="KAA2257917.1"/>
    <property type="molecule type" value="Genomic_DNA"/>
</dbReference>
<feature type="transmembrane region" description="Helical" evidence="6">
    <location>
        <begin position="17"/>
        <end position="39"/>
    </location>
</feature>
<feature type="domain" description="EamA" evidence="7">
    <location>
        <begin position="18"/>
        <end position="152"/>
    </location>
</feature>
<gene>
    <name evidence="8" type="ORF">F0L68_24685</name>
</gene>
<feature type="transmembrane region" description="Helical" evidence="6">
    <location>
        <begin position="283"/>
        <end position="300"/>
    </location>
</feature>
<dbReference type="RefSeq" id="WP_149852180.1">
    <property type="nucleotide sequence ID" value="NZ_VUOB01000043.1"/>
</dbReference>
<dbReference type="AlphaFoldDB" id="A0A5B2X3Q9"/>
<feature type="transmembrane region" description="Helical" evidence="6">
    <location>
        <begin position="80"/>
        <end position="100"/>
    </location>
</feature>
<organism evidence="8 9">
    <name type="scientific">Solihabitans fulvus</name>
    <dbReference type="NCBI Taxonomy" id="1892852"/>
    <lineage>
        <taxon>Bacteria</taxon>
        <taxon>Bacillati</taxon>
        <taxon>Actinomycetota</taxon>
        <taxon>Actinomycetes</taxon>
        <taxon>Pseudonocardiales</taxon>
        <taxon>Pseudonocardiaceae</taxon>
        <taxon>Solihabitans</taxon>
    </lineage>
</organism>
<feature type="transmembrane region" description="Helical" evidence="6">
    <location>
        <begin position="228"/>
        <end position="246"/>
    </location>
</feature>
<reference evidence="8 9" key="2">
    <citation type="submission" date="2019-09" db="EMBL/GenBank/DDBJ databases">
        <authorList>
            <person name="Jin C."/>
        </authorList>
    </citation>
    <scope>NUCLEOTIDE SEQUENCE [LARGE SCALE GENOMIC DNA]</scope>
    <source>
        <strain evidence="8 9">AN110305</strain>
    </source>
</reference>
<evidence type="ECO:0000313" key="9">
    <source>
        <dbReference type="Proteomes" id="UP000323454"/>
    </source>
</evidence>
<reference evidence="8 9" key="1">
    <citation type="submission" date="2019-09" db="EMBL/GenBank/DDBJ databases">
        <title>Goodfellowia gen. nov., a new genus of the Pseudonocardineae related to Actinoalloteichus, containing Goodfellowia coeruleoviolacea gen. nov., comb. nov. gen. nov., comb. nov.</title>
        <authorList>
            <person name="Labeda D."/>
        </authorList>
    </citation>
    <scope>NUCLEOTIDE SEQUENCE [LARGE SCALE GENOMIC DNA]</scope>
    <source>
        <strain evidence="8 9">AN110305</strain>
    </source>
</reference>
<evidence type="ECO:0000259" key="7">
    <source>
        <dbReference type="Pfam" id="PF00892"/>
    </source>
</evidence>
<dbReference type="GO" id="GO:0016020">
    <property type="term" value="C:membrane"/>
    <property type="evidence" value="ECO:0007669"/>
    <property type="project" value="UniProtKB-SubCell"/>
</dbReference>
<dbReference type="PANTHER" id="PTHR32322">
    <property type="entry name" value="INNER MEMBRANE TRANSPORTER"/>
    <property type="match status" value="1"/>
</dbReference>
<comment type="subcellular location">
    <subcellularLocation>
        <location evidence="1">Membrane</location>
        <topology evidence="1">Multi-pass membrane protein</topology>
    </subcellularLocation>
</comment>
<dbReference type="OrthoDB" id="5143138at2"/>
<dbReference type="Proteomes" id="UP000323454">
    <property type="component" value="Unassembled WGS sequence"/>
</dbReference>
<dbReference type="PANTHER" id="PTHR32322:SF2">
    <property type="entry name" value="EAMA DOMAIN-CONTAINING PROTEIN"/>
    <property type="match status" value="1"/>
</dbReference>
<proteinExistence type="inferred from homology"/>
<keyword evidence="4 6" id="KW-1133">Transmembrane helix</keyword>
<evidence type="ECO:0000313" key="8">
    <source>
        <dbReference type="EMBL" id="KAA2257917.1"/>
    </source>
</evidence>
<comment type="caution">
    <text evidence="8">The sequence shown here is derived from an EMBL/GenBank/DDBJ whole genome shotgun (WGS) entry which is preliminary data.</text>
</comment>
<feature type="transmembrane region" description="Helical" evidence="6">
    <location>
        <begin position="162"/>
        <end position="188"/>
    </location>
</feature>
<evidence type="ECO:0000256" key="1">
    <source>
        <dbReference type="ARBA" id="ARBA00004141"/>
    </source>
</evidence>
<dbReference type="SUPFAM" id="SSF103481">
    <property type="entry name" value="Multidrug resistance efflux transporter EmrE"/>
    <property type="match status" value="2"/>
</dbReference>
<evidence type="ECO:0000256" key="6">
    <source>
        <dbReference type="SAM" id="Phobius"/>
    </source>
</evidence>
<dbReference type="InterPro" id="IPR037185">
    <property type="entry name" value="EmrE-like"/>
</dbReference>
<dbReference type="InterPro" id="IPR050638">
    <property type="entry name" value="AA-Vitamin_Transporters"/>
</dbReference>
<feature type="transmembrane region" description="Helical" evidence="6">
    <location>
        <begin position="51"/>
        <end position="68"/>
    </location>
</feature>
<protein>
    <submittedName>
        <fullName evidence="8">EamA family transporter</fullName>
    </submittedName>
</protein>
<dbReference type="Pfam" id="PF00892">
    <property type="entry name" value="EamA"/>
    <property type="match status" value="2"/>
</dbReference>
<sequence>MHISDTTLSGARPRSRAGLVCLALSGLLWGTGGLTGSLLGRAAGLPPLAVATYRLAVGGALIIAFLVVTGRRWPRGRAAWTRVAAVGGLAALYQASYFAAVSLTSVSLATLVTIGACPVAVVAAERLTGRRRVDRRTVGTVCLALAGLGLLVGLPTGGFSGWSVLGSACLAVLSAAGFAALTLLGGTAVPGLDELTTTGLGFAAGGLLLTPLAVVAGGLGFAPTATSIGLLVALGLVPTAVAYTLYFRGLRTVDASTAAVLALLEPLTGTLLAALLLGDRLGWPGLVGAALLAAAVLRSAR</sequence>
<feature type="transmembrane region" description="Helical" evidence="6">
    <location>
        <begin position="258"/>
        <end position="277"/>
    </location>
</feature>
<evidence type="ECO:0000256" key="2">
    <source>
        <dbReference type="ARBA" id="ARBA00007362"/>
    </source>
</evidence>
<keyword evidence="9" id="KW-1185">Reference proteome</keyword>
<evidence type="ECO:0000256" key="5">
    <source>
        <dbReference type="ARBA" id="ARBA00023136"/>
    </source>
</evidence>
<feature type="domain" description="EamA" evidence="7">
    <location>
        <begin position="168"/>
        <end position="297"/>
    </location>
</feature>
<evidence type="ECO:0000256" key="4">
    <source>
        <dbReference type="ARBA" id="ARBA00022989"/>
    </source>
</evidence>
<feature type="transmembrane region" description="Helical" evidence="6">
    <location>
        <begin position="106"/>
        <end position="125"/>
    </location>
</feature>
<keyword evidence="3 6" id="KW-0812">Transmembrane</keyword>
<comment type="similarity">
    <text evidence="2">Belongs to the EamA transporter family.</text>
</comment>